<evidence type="ECO:0000313" key="1">
    <source>
        <dbReference type="EnsemblPlants" id="AVESA.00010b.r2.5CG0893600.1.CDS.1"/>
    </source>
</evidence>
<organism evidence="1 2">
    <name type="scientific">Avena sativa</name>
    <name type="common">Oat</name>
    <dbReference type="NCBI Taxonomy" id="4498"/>
    <lineage>
        <taxon>Eukaryota</taxon>
        <taxon>Viridiplantae</taxon>
        <taxon>Streptophyta</taxon>
        <taxon>Embryophyta</taxon>
        <taxon>Tracheophyta</taxon>
        <taxon>Spermatophyta</taxon>
        <taxon>Magnoliopsida</taxon>
        <taxon>Liliopsida</taxon>
        <taxon>Poales</taxon>
        <taxon>Poaceae</taxon>
        <taxon>BOP clade</taxon>
        <taxon>Pooideae</taxon>
        <taxon>Poodae</taxon>
        <taxon>Poeae</taxon>
        <taxon>Poeae Chloroplast Group 1 (Aveneae type)</taxon>
        <taxon>Aveninae</taxon>
        <taxon>Avena</taxon>
    </lineage>
</organism>
<dbReference type="Proteomes" id="UP001732700">
    <property type="component" value="Chromosome 5C"/>
</dbReference>
<name>A0ACD5Y2M7_AVESA</name>
<keyword evidence="2" id="KW-1185">Reference proteome</keyword>
<protein>
    <submittedName>
        <fullName evidence="1">Uncharacterized protein</fullName>
    </submittedName>
</protein>
<reference evidence="1" key="1">
    <citation type="submission" date="2021-05" db="EMBL/GenBank/DDBJ databases">
        <authorList>
            <person name="Scholz U."/>
            <person name="Mascher M."/>
            <person name="Fiebig A."/>
        </authorList>
    </citation>
    <scope>NUCLEOTIDE SEQUENCE [LARGE SCALE GENOMIC DNA]</scope>
</reference>
<accession>A0ACD5Y2M7</accession>
<sequence length="564" mass="62528">MATGRQPYLQETVSSDCEIVPTGDGRTFHFRVKLSSLPPAQHPYKRQWTRLAGCCCCATYLSSTCNIAVALDVPCKLGYKVSTHMVLLDKTGSPLPWMGRRIPVPVNTSFPRCMDNCYALQARREDVEANCLVDNYFVVLCSLDIDWTPPAAILDLGHDLVMMLGKQDLTDVSFDVGGESFSAHRLVLAAQSPVFRAELYGPMAESKMASITIQDMEASTFRSMLHYMYHGSLPDAGKGDGASTLAECQHLLVAADRYGLDRLKKNCEDRLCANGITIESVVSLLELAEDHFCARLKAKCFDFLADGDNFKIVGTSAEYLQVMQMSPTLLVEARNMLKMPHGESTIMEPPASSGAQQPLDLGHHLAMMSSKQDLTDVSFDVGGESFSAHCLVLAARSPVFRTELYGPMAETKTTSITIQDMEASTFRSMLHYMYHRSLPNTDRNDVSPTMAADYKHRLVAADRYGVKELKKICEDMLCDSGIMIDNVVSMLELAEDHACLKLKAVCLDFLADGEIFMMVATSAEYLRLMESFPSLLVEMQNRFKLVHEESTTMNPGAHKKSRVC</sequence>
<reference evidence="1" key="2">
    <citation type="submission" date="2025-09" db="UniProtKB">
        <authorList>
            <consortium name="EnsemblPlants"/>
        </authorList>
    </citation>
    <scope>IDENTIFICATION</scope>
</reference>
<dbReference type="EnsemblPlants" id="AVESA.00010b.r2.5CG0893600.1">
    <property type="protein sequence ID" value="AVESA.00010b.r2.5CG0893600.1.CDS.1"/>
    <property type="gene ID" value="AVESA.00010b.r2.5CG0893600"/>
</dbReference>
<evidence type="ECO:0000313" key="2">
    <source>
        <dbReference type="Proteomes" id="UP001732700"/>
    </source>
</evidence>
<proteinExistence type="predicted"/>